<evidence type="ECO:0000256" key="4">
    <source>
        <dbReference type="ARBA" id="ARBA00022490"/>
    </source>
</evidence>
<evidence type="ECO:0000256" key="7">
    <source>
        <dbReference type="ARBA" id="ARBA00077929"/>
    </source>
</evidence>
<feature type="domain" description="Exoribonuclease phosphorolytic" evidence="9">
    <location>
        <begin position="155"/>
        <end position="218"/>
    </location>
</feature>
<protein>
    <recommendedName>
        <fullName evidence="7">Ribosomal RNA-processing protein 41</fullName>
    </recommendedName>
</protein>
<dbReference type="GO" id="GO:0000177">
    <property type="term" value="C:cytoplasmic exosome (RNase complex)"/>
    <property type="evidence" value="ECO:0007669"/>
    <property type="project" value="TreeGrafter"/>
</dbReference>
<dbReference type="PANTHER" id="PTHR11953">
    <property type="entry name" value="EXOSOME COMPLEX COMPONENT"/>
    <property type="match status" value="1"/>
</dbReference>
<feature type="domain" description="Exoribonuclease phosphorolytic" evidence="8">
    <location>
        <begin position="22"/>
        <end position="152"/>
    </location>
</feature>
<dbReference type="GO" id="GO:0071028">
    <property type="term" value="P:nuclear mRNA surveillance"/>
    <property type="evidence" value="ECO:0007669"/>
    <property type="project" value="TreeGrafter"/>
</dbReference>
<keyword evidence="10" id="KW-0687">Ribonucleoprotein</keyword>
<dbReference type="InterPro" id="IPR027408">
    <property type="entry name" value="PNPase/RNase_PH_dom_sf"/>
</dbReference>
<sequence length="267" mass="29278">MSSRVEILNDGGYRSDGRRQYELRDITIDLSPRGTADGSAMITHGLTEVMVDVFGPREAKLRGQTLHDRALLTVEVGIVPFSTGERRKRNRGDKRILELAATIKQTFEPIVQTNLYPRSEISIFVSVLQQDGGLLPASINATTLALLTAGIPMTDYVTAITCGVHSTAPLLDLTTLEENDLPHLTVASLPRTFKVTLVAMETRLHVERVSECMKIAGEAGKVLHQEMKRAVEARTKRLVQAMDMAPRIGGVGGGVDRDVDMDEDNQT</sequence>
<dbReference type="GO" id="GO:0003723">
    <property type="term" value="F:RNA binding"/>
    <property type="evidence" value="ECO:0007669"/>
    <property type="project" value="TreeGrafter"/>
</dbReference>
<dbReference type="GO" id="GO:0034475">
    <property type="term" value="P:U4 snRNA 3'-end processing"/>
    <property type="evidence" value="ECO:0007669"/>
    <property type="project" value="TreeGrafter"/>
</dbReference>
<dbReference type="GO" id="GO:0016075">
    <property type="term" value="P:rRNA catabolic process"/>
    <property type="evidence" value="ECO:0007669"/>
    <property type="project" value="TreeGrafter"/>
</dbReference>
<dbReference type="GO" id="GO:0071051">
    <property type="term" value="P:poly(A)-dependent snoRNA 3'-end processing"/>
    <property type="evidence" value="ECO:0007669"/>
    <property type="project" value="TreeGrafter"/>
</dbReference>
<dbReference type="GO" id="GO:0000176">
    <property type="term" value="C:nuclear exosome (RNase complex)"/>
    <property type="evidence" value="ECO:0007669"/>
    <property type="project" value="TreeGrafter"/>
</dbReference>
<proteinExistence type="inferred from homology"/>
<dbReference type="InterPro" id="IPR020568">
    <property type="entry name" value="Ribosomal_Su5_D2-typ_SF"/>
</dbReference>
<comment type="subcellular location">
    <subcellularLocation>
        <location evidence="1">Cytoplasm</location>
    </subcellularLocation>
    <subcellularLocation>
        <location evidence="2">Nucleus</location>
        <location evidence="2">Nucleolus</location>
    </subcellularLocation>
</comment>
<dbReference type="FunFam" id="3.30.230.70:FF:000004">
    <property type="entry name" value="Exosome complex component Rrp41"/>
    <property type="match status" value="1"/>
</dbReference>
<dbReference type="Gene3D" id="3.30.230.70">
    <property type="entry name" value="GHMP Kinase, N-terminal domain"/>
    <property type="match status" value="1"/>
</dbReference>
<evidence type="ECO:0000259" key="9">
    <source>
        <dbReference type="Pfam" id="PF03725"/>
    </source>
</evidence>
<comment type="caution">
    <text evidence="10">The sequence shown here is derived from an EMBL/GenBank/DDBJ whole genome shotgun (WGS) entry which is preliminary data.</text>
</comment>
<dbReference type="AlphaFoldDB" id="A0A8K0UNA1"/>
<dbReference type="Proteomes" id="UP000813824">
    <property type="component" value="Unassembled WGS sequence"/>
</dbReference>
<evidence type="ECO:0000256" key="6">
    <source>
        <dbReference type="ARBA" id="ARBA00063066"/>
    </source>
</evidence>
<dbReference type="SUPFAM" id="SSF55666">
    <property type="entry name" value="Ribonuclease PH domain 2-like"/>
    <property type="match status" value="1"/>
</dbReference>
<organism evidence="10 11">
    <name type="scientific">Cristinia sonorae</name>
    <dbReference type="NCBI Taxonomy" id="1940300"/>
    <lineage>
        <taxon>Eukaryota</taxon>
        <taxon>Fungi</taxon>
        <taxon>Dikarya</taxon>
        <taxon>Basidiomycota</taxon>
        <taxon>Agaricomycotina</taxon>
        <taxon>Agaricomycetes</taxon>
        <taxon>Agaricomycetidae</taxon>
        <taxon>Agaricales</taxon>
        <taxon>Pleurotineae</taxon>
        <taxon>Stephanosporaceae</taxon>
        <taxon>Cristinia</taxon>
    </lineage>
</organism>
<dbReference type="GO" id="GO:0005730">
    <property type="term" value="C:nucleolus"/>
    <property type="evidence" value="ECO:0007669"/>
    <property type="project" value="UniProtKB-SubCell"/>
</dbReference>
<keyword evidence="11" id="KW-1185">Reference proteome</keyword>
<dbReference type="InterPro" id="IPR036345">
    <property type="entry name" value="ExoRNase_PH_dom2_sf"/>
</dbReference>
<gene>
    <name evidence="10" type="ORF">BXZ70DRAFT_941690</name>
</gene>
<dbReference type="GO" id="GO:0005840">
    <property type="term" value="C:ribosome"/>
    <property type="evidence" value="ECO:0007669"/>
    <property type="project" value="UniProtKB-KW"/>
</dbReference>
<evidence type="ECO:0000256" key="5">
    <source>
        <dbReference type="ARBA" id="ARBA00022835"/>
    </source>
</evidence>
<keyword evidence="5" id="KW-0271">Exosome</keyword>
<evidence type="ECO:0000313" key="11">
    <source>
        <dbReference type="Proteomes" id="UP000813824"/>
    </source>
</evidence>
<dbReference type="SUPFAM" id="SSF54211">
    <property type="entry name" value="Ribosomal protein S5 domain 2-like"/>
    <property type="match status" value="1"/>
</dbReference>
<comment type="subunit">
    <text evidence="6">Component of the RNA exosome complex. Specifically part of the catalytically inactive RNA exosome core complex (Exo-9) which may associate with the catalytic subunits RRP6 and DIS3 in cytoplasmic- and nuclear-specific RNA exosome complex forms. Exo-9 is formed by a hexameric base ring of RNase PH domain-containing subunits and a cap ring consisting of CSL4, RRP4 and RRP40.</text>
</comment>
<dbReference type="OrthoDB" id="437922at2759"/>
<keyword evidence="10" id="KW-0689">Ribosomal protein</keyword>
<dbReference type="PANTHER" id="PTHR11953:SF0">
    <property type="entry name" value="EXOSOME COMPLEX COMPONENT RRP41"/>
    <property type="match status" value="1"/>
</dbReference>
<evidence type="ECO:0000256" key="2">
    <source>
        <dbReference type="ARBA" id="ARBA00004604"/>
    </source>
</evidence>
<evidence type="ECO:0000313" key="10">
    <source>
        <dbReference type="EMBL" id="KAH8099885.1"/>
    </source>
</evidence>
<evidence type="ECO:0000256" key="3">
    <source>
        <dbReference type="ARBA" id="ARBA00006678"/>
    </source>
</evidence>
<dbReference type="InterPro" id="IPR001247">
    <property type="entry name" value="ExoRNase_PH_dom1"/>
</dbReference>
<keyword evidence="4" id="KW-0963">Cytoplasm</keyword>
<dbReference type="Pfam" id="PF03725">
    <property type="entry name" value="RNase_PH_C"/>
    <property type="match status" value="1"/>
</dbReference>
<dbReference type="EMBL" id="JAEVFJ010000018">
    <property type="protein sequence ID" value="KAH8099885.1"/>
    <property type="molecule type" value="Genomic_DNA"/>
</dbReference>
<evidence type="ECO:0000256" key="1">
    <source>
        <dbReference type="ARBA" id="ARBA00004496"/>
    </source>
</evidence>
<accession>A0A8K0UNA1</accession>
<comment type="similarity">
    <text evidence="3">Belongs to the RNase PH family.</text>
</comment>
<dbReference type="InterPro" id="IPR015847">
    <property type="entry name" value="ExoRNase_PH_dom2"/>
</dbReference>
<evidence type="ECO:0000259" key="8">
    <source>
        <dbReference type="Pfam" id="PF01138"/>
    </source>
</evidence>
<dbReference type="Pfam" id="PF01138">
    <property type="entry name" value="RNase_PH"/>
    <property type="match status" value="1"/>
</dbReference>
<reference evidence="10" key="1">
    <citation type="journal article" date="2021" name="New Phytol.">
        <title>Evolutionary innovations through gain and loss of genes in the ectomycorrhizal Boletales.</title>
        <authorList>
            <person name="Wu G."/>
            <person name="Miyauchi S."/>
            <person name="Morin E."/>
            <person name="Kuo A."/>
            <person name="Drula E."/>
            <person name="Varga T."/>
            <person name="Kohler A."/>
            <person name="Feng B."/>
            <person name="Cao Y."/>
            <person name="Lipzen A."/>
            <person name="Daum C."/>
            <person name="Hundley H."/>
            <person name="Pangilinan J."/>
            <person name="Johnson J."/>
            <person name="Barry K."/>
            <person name="LaButti K."/>
            <person name="Ng V."/>
            <person name="Ahrendt S."/>
            <person name="Min B."/>
            <person name="Choi I.G."/>
            <person name="Park H."/>
            <person name="Plett J.M."/>
            <person name="Magnuson J."/>
            <person name="Spatafora J.W."/>
            <person name="Nagy L.G."/>
            <person name="Henrissat B."/>
            <person name="Grigoriev I.V."/>
            <person name="Yang Z.L."/>
            <person name="Xu J."/>
            <person name="Martin F.M."/>
        </authorList>
    </citation>
    <scope>NUCLEOTIDE SEQUENCE</scope>
    <source>
        <strain evidence="10">KKN 215</strain>
    </source>
</reference>
<dbReference type="CDD" id="cd11370">
    <property type="entry name" value="RNase_PH_RRP41"/>
    <property type="match status" value="1"/>
</dbReference>
<name>A0A8K0UNA1_9AGAR</name>
<dbReference type="InterPro" id="IPR050080">
    <property type="entry name" value="RNase_PH"/>
</dbReference>